<dbReference type="AlphaFoldDB" id="A0A942ECL2"/>
<comment type="caution">
    <text evidence="15">The sequence shown here is derived from an EMBL/GenBank/DDBJ whole genome shotgun (WGS) entry which is preliminary data.</text>
</comment>
<dbReference type="SUPFAM" id="SSF55874">
    <property type="entry name" value="ATPase domain of HSP90 chaperone/DNA topoisomerase II/histidine kinase"/>
    <property type="match status" value="1"/>
</dbReference>
<keyword evidence="5" id="KW-0597">Phosphoprotein</keyword>
<keyword evidence="8" id="KW-0418">Kinase</keyword>
<dbReference type="CDD" id="cd00082">
    <property type="entry name" value="HisKA"/>
    <property type="match status" value="1"/>
</dbReference>
<evidence type="ECO:0000256" key="3">
    <source>
        <dbReference type="ARBA" id="ARBA00012438"/>
    </source>
</evidence>
<feature type="domain" description="PAC" evidence="14">
    <location>
        <begin position="394"/>
        <end position="446"/>
    </location>
</feature>
<reference evidence="15" key="1">
    <citation type="submission" date="2021-04" db="EMBL/GenBank/DDBJ databases">
        <title>Devosia litorisediminis sp. nov., isolated from a sand dune.</title>
        <authorList>
            <person name="Park S."/>
            <person name="Yoon J.-H."/>
        </authorList>
    </citation>
    <scope>NUCLEOTIDE SEQUENCE</scope>
    <source>
        <strain evidence="15">BSSL-BM10</strain>
    </source>
</reference>
<gene>
    <name evidence="15" type="ORF">KD146_09065</name>
</gene>
<feature type="transmembrane region" description="Helical" evidence="11">
    <location>
        <begin position="39"/>
        <end position="57"/>
    </location>
</feature>
<dbReference type="Pfam" id="PF02518">
    <property type="entry name" value="HATPase_c"/>
    <property type="match status" value="1"/>
</dbReference>
<comment type="subcellular location">
    <subcellularLocation>
        <location evidence="2">Cell membrane</location>
        <topology evidence="2">Multi-pass membrane protein</topology>
    </subcellularLocation>
</comment>
<protein>
    <recommendedName>
        <fullName evidence="3">histidine kinase</fullName>
        <ecNumber evidence="3">2.7.13.3</ecNumber>
    </recommendedName>
</protein>
<dbReference type="InterPro" id="IPR003661">
    <property type="entry name" value="HisK_dim/P_dom"/>
</dbReference>
<feature type="domain" description="PAS" evidence="13">
    <location>
        <begin position="320"/>
        <end position="390"/>
    </location>
</feature>
<feature type="transmembrane region" description="Helical" evidence="11">
    <location>
        <begin position="69"/>
        <end position="96"/>
    </location>
</feature>
<feature type="transmembrane region" description="Helical" evidence="11">
    <location>
        <begin position="102"/>
        <end position="120"/>
    </location>
</feature>
<proteinExistence type="predicted"/>
<evidence type="ECO:0000256" key="5">
    <source>
        <dbReference type="ARBA" id="ARBA00022553"/>
    </source>
</evidence>
<dbReference type="NCBIfam" id="TIGR00229">
    <property type="entry name" value="sensory_box"/>
    <property type="match status" value="1"/>
</dbReference>
<dbReference type="InterPro" id="IPR000014">
    <property type="entry name" value="PAS"/>
</dbReference>
<dbReference type="CDD" id="cd00130">
    <property type="entry name" value="PAS"/>
    <property type="match status" value="2"/>
</dbReference>
<dbReference type="InterPro" id="IPR011620">
    <property type="entry name" value="Sig_transdc_His_kinase_LytS_TM"/>
</dbReference>
<dbReference type="SMART" id="SM00091">
    <property type="entry name" value="PAS"/>
    <property type="match status" value="2"/>
</dbReference>
<sequence length="670" mass="72973">MDTTWQALIANLAVVALVTSTWSQLQIWLDSRSAMVRRAISGLLIGGGAVVSLVMSIQTGPDVFFDLRAGLIAVGAFFGGPVVATISVLIAGAYRLSQGGEWAIIAVINMVVTAAGALGLRKWNDSATPQPHLVLLLGVLVAFLVWATLTFLPANAVNEPMHALALPVAMVSFLATTLMGFTVWQARSGLWERRILQAALLQAPDFQFVKDIKSAFVAANQAVVQHNGFDNPAQLVGKTDFDLVEPARAQVLFEQEQDIIRTGRSITDLEETTVGPDQVSRSYRTSKVPLRDGDNRIIGIAGVTVETTAQKRMEMELRSSEEKFRIAMEHASIGMTLLEPSGRWLGVNKALADLLGYSQDELLEQNFRTVTHPDDLATSDQLVRQLLDGEIETYTIEKRYLRKNGDTVWAQLSASAVRNPDGSVKYLVAQIQDITERREVERVKNELISTVSHELRTPVTAIRGALGLLAGTMAAELPLKVRNLIDIANKNSERLILLVNDMLDIDKIASGKMQFDMRREFVAPMILSAIETNQPYADRFGVQIGTNAGDVDAQVRVDPARLQQVMSNLLSNAAKFSPVGGQVEVTLSADDQTCRVEVTDQGQGVSKDFAPLIFSKFSQADSSATRTKYGSGLGLHISREIITQMGGAIGFDSEPDKGATFWIELPLAAE</sequence>
<evidence type="ECO:0000259" key="12">
    <source>
        <dbReference type="PROSITE" id="PS50109"/>
    </source>
</evidence>
<dbReference type="Pfam" id="PF00512">
    <property type="entry name" value="HisKA"/>
    <property type="match status" value="1"/>
</dbReference>
<evidence type="ECO:0000256" key="10">
    <source>
        <dbReference type="ARBA" id="ARBA00023136"/>
    </source>
</evidence>
<dbReference type="Gene3D" id="1.10.287.130">
    <property type="match status" value="1"/>
</dbReference>
<dbReference type="EC" id="2.7.13.3" evidence="3"/>
<dbReference type="PANTHER" id="PTHR43047:SF72">
    <property type="entry name" value="OSMOSENSING HISTIDINE PROTEIN KINASE SLN1"/>
    <property type="match status" value="1"/>
</dbReference>
<dbReference type="InterPro" id="IPR003594">
    <property type="entry name" value="HATPase_dom"/>
</dbReference>
<organism evidence="15 16">
    <name type="scientific">Devosia litorisediminis</name>
    <dbReference type="NCBI Taxonomy" id="2829817"/>
    <lineage>
        <taxon>Bacteria</taxon>
        <taxon>Pseudomonadati</taxon>
        <taxon>Pseudomonadota</taxon>
        <taxon>Alphaproteobacteria</taxon>
        <taxon>Hyphomicrobiales</taxon>
        <taxon>Devosiaceae</taxon>
        <taxon>Devosia</taxon>
    </lineage>
</organism>
<dbReference type="InterPro" id="IPR004358">
    <property type="entry name" value="Sig_transdc_His_kin-like_C"/>
</dbReference>
<dbReference type="InterPro" id="IPR001610">
    <property type="entry name" value="PAC"/>
</dbReference>
<feature type="domain" description="PAC" evidence="14">
    <location>
        <begin position="267"/>
        <end position="319"/>
    </location>
</feature>
<dbReference type="Pfam" id="PF07694">
    <property type="entry name" value="5TM-5TMR_LYT"/>
    <property type="match status" value="1"/>
</dbReference>
<dbReference type="Pfam" id="PF00989">
    <property type="entry name" value="PAS"/>
    <property type="match status" value="1"/>
</dbReference>
<evidence type="ECO:0000256" key="8">
    <source>
        <dbReference type="ARBA" id="ARBA00022777"/>
    </source>
</evidence>
<dbReference type="GO" id="GO:0000155">
    <property type="term" value="F:phosphorelay sensor kinase activity"/>
    <property type="evidence" value="ECO:0007669"/>
    <property type="project" value="InterPro"/>
</dbReference>
<accession>A0A942ECL2</accession>
<dbReference type="Gene3D" id="3.30.450.20">
    <property type="entry name" value="PAS domain"/>
    <property type="match status" value="2"/>
</dbReference>
<name>A0A942ECL2_9HYPH</name>
<dbReference type="SUPFAM" id="SSF55785">
    <property type="entry name" value="PYP-like sensor domain (PAS domain)"/>
    <property type="match status" value="2"/>
</dbReference>
<evidence type="ECO:0000259" key="13">
    <source>
        <dbReference type="PROSITE" id="PS50112"/>
    </source>
</evidence>
<keyword evidence="10 11" id="KW-0472">Membrane</keyword>
<dbReference type="Pfam" id="PF08448">
    <property type="entry name" value="PAS_4"/>
    <property type="match status" value="1"/>
</dbReference>
<comment type="catalytic activity">
    <reaction evidence="1">
        <text>ATP + protein L-histidine = ADP + protein N-phospho-L-histidine.</text>
        <dbReference type="EC" id="2.7.13.3"/>
    </reaction>
</comment>
<feature type="transmembrane region" description="Helical" evidence="11">
    <location>
        <begin position="164"/>
        <end position="184"/>
    </location>
</feature>
<dbReference type="InterPro" id="IPR000700">
    <property type="entry name" value="PAS-assoc_C"/>
</dbReference>
<dbReference type="InterPro" id="IPR013767">
    <property type="entry name" value="PAS_fold"/>
</dbReference>
<keyword evidence="9 11" id="KW-1133">Transmembrane helix</keyword>
<dbReference type="SMART" id="SM00388">
    <property type="entry name" value="HisKA"/>
    <property type="match status" value="1"/>
</dbReference>
<dbReference type="PANTHER" id="PTHR43047">
    <property type="entry name" value="TWO-COMPONENT HISTIDINE PROTEIN KINASE"/>
    <property type="match status" value="1"/>
</dbReference>
<evidence type="ECO:0000313" key="15">
    <source>
        <dbReference type="EMBL" id="MBS3848839.1"/>
    </source>
</evidence>
<dbReference type="InterPro" id="IPR036097">
    <property type="entry name" value="HisK_dim/P_sf"/>
</dbReference>
<dbReference type="GO" id="GO:0005886">
    <property type="term" value="C:plasma membrane"/>
    <property type="evidence" value="ECO:0007669"/>
    <property type="project" value="UniProtKB-SubCell"/>
</dbReference>
<dbReference type="EMBL" id="JAGXTP010000001">
    <property type="protein sequence ID" value="MBS3848839.1"/>
    <property type="molecule type" value="Genomic_DNA"/>
</dbReference>
<dbReference type="PROSITE" id="PS50109">
    <property type="entry name" value="HIS_KIN"/>
    <property type="match status" value="1"/>
</dbReference>
<evidence type="ECO:0000256" key="4">
    <source>
        <dbReference type="ARBA" id="ARBA00022475"/>
    </source>
</evidence>
<dbReference type="RefSeq" id="WP_212658355.1">
    <property type="nucleotide sequence ID" value="NZ_JAGXTP010000001.1"/>
</dbReference>
<keyword evidence="4" id="KW-1003">Cell membrane</keyword>
<dbReference type="FunFam" id="3.30.565.10:FF:000006">
    <property type="entry name" value="Sensor histidine kinase WalK"/>
    <property type="match status" value="1"/>
</dbReference>
<evidence type="ECO:0000256" key="2">
    <source>
        <dbReference type="ARBA" id="ARBA00004651"/>
    </source>
</evidence>
<dbReference type="SUPFAM" id="SSF47384">
    <property type="entry name" value="Homodimeric domain of signal transducing histidine kinase"/>
    <property type="match status" value="1"/>
</dbReference>
<dbReference type="PROSITE" id="PS50113">
    <property type="entry name" value="PAC"/>
    <property type="match status" value="2"/>
</dbReference>
<feature type="transmembrane region" description="Helical" evidence="11">
    <location>
        <begin position="132"/>
        <end position="152"/>
    </location>
</feature>
<dbReference type="InterPro" id="IPR036890">
    <property type="entry name" value="HATPase_C_sf"/>
</dbReference>
<evidence type="ECO:0000256" key="11">
    <source>
        <dbReference type="SAM" id="Phobius"/>
    </source>
</evidence>
<evidence type="ECO:0000259" key="14">
    <source>
        <dbReference type="PROSITE" id="PS50113"/>
    </source>
</evidence>
<dbReference type="InterPro" id="IPR013656">
    <property type="entry name" value="PAS_4"/>
</dbReference>
<dbReference type="GO" id="GO:0009927">
    <property type="term" value="F:histidine phosphotransfer kinase activity"/>
    <property type="evidence" value="ECO:0007669"/>
    <property type="project" value="TreeGrafter"/>
</dbReference>
<dbReference type="PROSITE" id="PS50112">
    <property type="entry name" value="PAS"/>
    <property type="match status" value="1"/>
</dbReference>
<evidence type="ECO:0000256" key="9">
    <source>
        <dbReference type="ARBA" id="ARBA00022989"/>
    </source>
</evidence>
<feature type="domain" description="Histidine kinase" evidence="12">
    <location>
        <begin position="450"/>
        <end position="669"/>
    </location>
</feature>
<evidence type="ECO:0000256" key="1">
    <source>
        <dbReference type="ARBA" id="ARBA00000085"/>
    </source>
</evidence>
<keyword evidence="7 11" id="KW-0812">Transmembrane</keyword>
<evidence type="ECO:0000256" key="7">
    <source>
        <dbReference type="ARBA" id="ARBA00022692"/>
    </source>
</evidence>
<dbReference type="InterPro" id="IPR005467">
    <property type="entry name" value="His_kinase_dom"/>
</dbReference>
<dbReference type="Proteomes" id="UP000678281">
    <property type="component" value="Unassembled WGS sequence"/>
</dbReference>
<dbReference type="SMART" id="SM00387">
    <property type="entry name" value="HATPase_c"/>
    <property type="match status" value="1"/>
</dbReference>
<evidence type="ECO:0000313" key="16">
    <source>
        <dbReference type="Proteomes" id="UP000678281"/>
    </source>
</evidence>
<dbReference type="InterPro" id="IPR035965">
    <property type="entry name" value="PAS-like_dom_sf"/>
</dbReference>
<dbReference type="GO" id="GO:0071555">
    <property type="term" value="P:cell wall organization"/>
    <property type="evidence" value="ECO:0007669"/>
    <property type="project" value="InterPro"/>
</dbReference>
<dbReference type="PRINTS" id="PR00344">
    <property type="entry name" value="BCTRLSENSOR"/>
</dbReference>
<keyword evidence="6" id="KW-0808">Transferase</keyword>
<dbReference type="Gene3D" id="3.30.565.10">
    <property type="entry name" value="Histidine kinase-like ATPase, C-terminal domain"/>
    <property type="match status" value="1"/>
</dbReference>
<keyword evidence="16" id="KW-1185">Reference proteome</keyword>
<evidence type="ECO:0000256" key="6">
    <source>
        <dbReference type="ARBA" id="ARBA00022679"/>
    </source>
</evidence>
<dbReference type="SMART" id="SM00086">
    <property type="entry name" value="PAC"/>
    <property type="match status" value="1"/>
</dbReference>